<reference evidence="2" key="1">
    <citation type="submission" date="2021-10" db="EMBL/GenBank/DDBJ databases">
        <title>Tropical sea cucumber genome reveals ecological adaptation and Cuvierian tubules defense mechanism.</title>
        <authorList>
            <person name="Chen T."/>
        </authorList>
    </citation>
    <scope>NUCLEOTIDE SEQUENCE</scope>
    <source>
        <strain evidence="2">Nanhai2018</strain>
        <tissue evidence="2">Muscle</tissue>
    </source>
</reference>
<gene>
    <name evidence="2" type="ORF">HOLleu_45043</name>
</gene>
<feature type="compositionally biased region" description="Basic and acidic residues" evidence="1">
    <location>
        <begin position="13"/>
        <end position="33"/>
    </location>
</feature>
<comment type="caution">
    <text evidence="2">The sequence shown here is derived from an EMBL/GenBank/DDBJ whole genome shotgun (WGS) entry which is preliminary data.</text>
</comment>
<evidence type="ECO:0000313" key="3">
    <source>
        <dbReference type="Proteomes" id="UP001152320"/>
    </source>
</evidence>
<dbReference type="Proteomes" id="UP001152320">
    <property type="component" value="Unassembled WGS sequence"/>
</dbReference>
<feature type="compositionally biased region" description="Basic and acidic residues" evidence="1">
    <location>
        <begin position="52"/>
        <end position="64"/>
    </location>
</feature>
<dbReference type="EMBL" id="JAIZAY010001703">
    <property type="protein sequence ID" value="KAJ8017503.1"/>
    <property type="molecule type" value="Genomic_DNA"/>
</dbReference>
<organism evidence="2 3">
    <name type="scientific">Holothuria leucospilota</name>
    <name type="common">Black long sea cucumber</name>
    <name type="synonym">Mertensiothuria leucospilota</name>
    <dbReference type="NCBI Taxonomy" id="206669"/>
    <lineage>
        <taxon>Eukaryota</taxon>
        <taxon>Metazoa</taxon>
        <taxon>Echinodermata</taxon>
        <taxon>Eleutherozoa</taxon>
        <taxon>Echinozoa</taxon>
        <taxon>Holothuroidea</taxon>
        <taxon>Aspidochirotacea</taxon>
        <taxon>Aspidochirotida</taxon>
        <taxon>Holothuriidae</taxon>
        <taxon>Holothuria</taxon>
    </lineage>
</organism>
<sequence>MPRRQRRAGRKQWQKDESDYDSDDPRSYRDMKAPDPFSNEYFYDEVDEYHQDKDKILLDEDGSNRQEQGSNQEVHL</sequence>
<feature type="compositionally biased region" description="Basic residues" evidence="1">
    <location>
        <begin position="1"/>
        <end position="12"/>
    </location>
</feature>
<accession>A0A9Q0Y8F9</accession>
<feature type="region of interest" description="Disordered" evidence="1">
    <location>
        <begin position="52"/>
        <end position="76"/>
    </location>
</feature>
<feature type="region of interest" description="Disordered" evidence="1">
    <location>
        <begin position="1"/>
        <end position="38"/>
    </location>
</feature>
<protein>
    <submittedName>
        <fullName evidence="2">Uncharacterized protein</fullName>
    </submittedName>
</protein>
<feature type="compositionally biased region" description="Polar residues" evidence="1">
    <location>
        <begin position="65"/>
        <end position="76"/>
    </location>
</feature>
<name>A0A9Q0Y8F9_HOLLE</name>
<evidence type="ECO:0000313" key="2">
    <source>
        <dbReference type="EMBL" id="KAJ8017503.1"/>
    </source>
</evidence>
<evidence type="ECO:0000256" key="1">
    <source>
        <dbReference type="SAM" id="MobiDB-lite"/>
    </source>
</evidence>
<dbReference type="AlphaFoldDB" id="A0A9Q0Y8F9"/>
<proteinExistence type="predicted"/>
<keyword evidence="3" id="KW-1185">Reference proteome</keyword>